<dbReference type="Proteomes" id="UP001183410">
    <property type="component" value="Unassembled WGS sequence"/>
</dbReference>
<sequence>MTRAYLYARCLTIAGGTSEIIRNTIAERLLGLPRDPLAK</sequence>
<name>A0ABU2K2C0_9ACTN</name>
<dbReference type="InterPro" id="IPR009075">
    <property type="entry name" value="AcylCo_DH/oxidase_C"/>
</dbReference>
<dbReference type="SUPFAM" id="SSF47203">
    <property type="entry name" value="Acyl-CoA dehydrogenase C-terminal domain-like"/>
    <property type="match status" value="1"/>
</dbReference>
<reference evidence="4" key="1">
    <citation type="submission" date="2023-07" db="EMBL/GenBank/DDBJ databases">
        <title>30 novel species of actinomycetes from the DSMZ collection.</title>
        <authorList>
            <person name="Nouioui I."/>
        </authorList>
    </citation>
    <scope>NUCLEOTIDE SEQUENCE [LARGE SCALE GENOMIC DNA]</scope>
    <source>
        <strain evidence="4">DSM 44915</strain>
    </source>
</reference>
<keyword evidence="1" id="KW-0285">Flavoprotein</keyword>
<comment type="caution">
    <text evidence="3">The sequence shown here is derived from an EMBL/GenBank/DDBJ whole genome shotgun (WGS) entry which is preliminary data.</text>
</comment>
<organism evidence="3 4">
    <name type="scientific">Streptomyces chisholmiae</name>
    <dbReference type="NCBI Taxonomy" id="3075540"/>
    <lineage>
        <taxon>Bacteria</taxon>
        <taxon>Bacillati</taxon>
        <taxon>Actinomycetota</taxon>
        <taxon>Actinomycetes</taxon>
        <taxon>Kitasatosporales</taxon>
        <taxon>Streptomycetaceae</taxon>
        <taxon>Streptomyces</taxon>
    </lineage>
</organism>
<gene>
    <name evidence="3" type="ORF">RM844_33320</name>
</gene>
<evidence type="ECO:0000256" key="1">
    <source>
        <dbReference type="ARBA" id="ARBA00022630"/>
    </source>
</evidence>
<feature type="domain" description="Acyl-CoA dehydrogenase/oxidase C-terminal" evidence="2">
    <location>
        <begin position="2"/>
        <end position="30"/>
    </location>
</feature>
<evidence type="ECO:0000313" key="3">
    <source>
        <dbReference type="EMBL" id="MDT0271161.1"/>
    </source>
</evidence>
<dbReference type="Gene3D" id="1.20.140.10">
    <property type="entry name" value="Butyryl-CoA Dehydrogenase, subunit A, domain 3"/>
    <property type="match status" value="1"/>
</dbReference>
<dbReference type="Pfam" id="PF00441">
    <property type="entry name" value="Acyl-CoA_dh_1"/>
    <property type="match status" value="1"/>
</dbReference>
<keyword evidence="4" id="KW-1185">Reference proteome</keyword>
<protein>
    <submittedName>
        <fullName evidence="3">Acyl-CoA dehydrogenase family protein</fullName>
    </submittedName>
</protein>
<accession>A0ABU2K2C0</accession>
<evidence type="ECO:0000313" key="4">
    <source>
        <dbReference type="Proteomes" id="UP001183410"/>
    </source>
</evidence>
<evidence type="ECO:0000259" key="2">
    <source>
        <dbReference type="Pfam" id="PF00441"/>
    </source>
</evidence>
<proteinExistence type="predicted"/>
<dbReference type="InterPro" id="IPR036250">
    <property type="entry name" value="AcylCo_DH-like_C"/>
</dbReference>
<dbReference type="EMBL" id="JAVREO010000305">
    <property type="protein sequence ID" value="MDT0271161.1"/>
    <property type="molecule type" value="Genomic_DNA"/>
</dbReference>